<dbReference type="AlphaFoldDB" id="A0A3E2XQX6"/>
<dbReference type="Pfam" id="PF12957">
    <property type="entry name" value="DUF3846"/>
    <property type="match status" value="1"/>
</dbReference>
<evidence type="ECO:0000259" key="3">
    <source>
        <dbReference type="Pfam" id="PF14191"/>
    </source>
</evidence>
<evidence type="ECO:0000259" key="2">
    <source>
        <dbReference type="Pfam" id="PF12957"/>
    </source>
</evidence>
<evidence type="ECO:0000313" key="5">
    <source>
        <dbReference type="Proteomes" id="UP000261231"/>
    </source>
</evidence>
<dbReference type="InterPro" id="IPR025923">
    <property type="entry name" value="YodL-like_dom"/>
</dbReference>
<proteinExistence type="predicted"/>
<feature type="region of interest" description="Disordered" evidence="1">
    <location>
        <begin position="340"/>
        <end position="367"/>
    </location>
</feature>
<feature type="compositionally biased region" description="Basic and acidic residues" evidence="1">
    <location>
        <begin position="355"/>
        <end position="367"/>
    </location>
</feature>
<dbReference type="OrthoDB" id="9813511at2"/>
<dbReference type="Proteomes" id="UP000261231">
    <property type="component" value="Unassembled WGS sequence"/>
</dbReference>
<feature type="domain" description="DUF3846" evidence="2">
    <location>
        <begin position="1"/>
        <end position="102"/>
    </location>
</feature>
<feature type="domain" description="YodL-like" evidence="3">
    <location>
        <begin position="226"/>
        <end position="323"/>
    </location>
</feature>
<accession>A0A3E2XQX6</accession>
<comment type="caution">
    <text evidence="4">The sequence shown here is derived from an EMBL/GenBank/DDBJ whole genome shotgun (WGS) entry which is preliminary data.</text>
</comment>
<protein>
    <submittedName>
        <fullName evidence="4">DUF3846 domain-containing protein</fullName>
    </submittedName>
</protein>
<sequence>MKVLMVEPGKSPYETEIEGGLESLQAAVGGDIQATYPFDDLVGLICNDEGKLIGLPLNRALYDDEGHLYDIVPGNFLIVGLGEEDFTDLPADLIEKYTERFKYPEKFFRLAGEIVAVKQPLPPEEKQQPASVMEEPGRDDIRLDDTTDLAFDLDEFFRQNSGAYADLYPDSHAEKERMADELLSGDTGKIRMRLAAFEREEHMEGETAPLLARISSYEKEYGISTYSIYQLGLSDNTDNLRFMSLDWLESKGFSVDRDHYQMVYARQREPGETLEDIYRRFNIDHPEDFRGHSLSVSDVVVLHENGADAAYYVDSIGFKELPGFFDAGAPEARRDVSVREQLDNARKQAAQTEPKAPDKRPREPERS</sequence>
<organism evidence="4 5">
    <name type="scientific">Coprococcus catus</name>
    <dbReference type="NCBI Taxonomy" id="116085"/>
    <lineage>
        <taxon>Bacteria</taxon>
        <taxon>Bacillati</taxon>
        <taxon>Bacillota</taxon>
        <taxon>Clostridia</taxon>
        <taxon>Lachnospirales</taxon>
        <taxon>Lachnospiraceae</taxon>
        <taxon>Coprococcus</taxon>
    </lineage>
</organism>
<gene>
    <name evidence="4" type="ORF">DW747_01645</name>
</gene>
<name>A0A3E2XQX6_9FIRM</name>
<evidence type="ECO:0000256" key="1">
    <source>
        <dbReference type="SAM" id="MobiDB-lite"/>
    </source>
</evidence>
<dbReference type="Pfam" id="PF14191">
    <property type="entry name" value="YodL"/>
    <property type="match status" value="1"/>
</dbReference>
<dbReference type="EMBL" id="QVFD01000001">
    <property type="protein sequence ID" value="RGC51222.1"/>
    <property type="molecule type" value="Genomic_DNA"/>
</dbReference>
<keyword evidence="5" id="KW-1185">Reference proteome</keyword>
<dbReference type="RefSeq" id="WP_117538726.1">
    <property type="nucleotide sequence ID" value="NZ_QVFD01000001.1"/>
</dbReference>
<dbReference type="InterPro" id="IPR024559">
    <property type="entry name" value="DUF3846"/>
</dbReference>
<reference evidence="4 5" key="1">
    <citation type="submission" date="2018-08" db="EMBL/GenBank/DDBJ databases">
        <title>A genome reference for cultivated species of the human gut microbiota.</title>
        <authorList>
            <person name="Zou Y."/>
            <person name="Xue W."/>
            <person name="Luo G."/>
        </authorList>
    </citation>
    <scope>NUCLEOTIDE SEQUENCE [LARGE SCALE GENOMIC DNA]</scope>
    <source>
        <strain evidence="4 5">AM28-39</strain>
    </source>
</reference>
<evidence type="ECO:0000313" key="4">
    <source>
        <dbReference type="EMBL" id="RGC51222.1"/>
    </source>
</evidence>